<sequence length="105" mass="12471">MKHLVVQGAVLFMFLSIMWHMNNIRRWETSTRQDFEQALKRLNIEDYQLLVERSVTPGSRRQGNIYRILHDQAENYFFYQRVGNDQGVLKPLTKERALLAAKMNS</sequence>
<reference evidence="1 2" key="1">
    <citation type="submission" date="2019-10" db="EMBL/GenBank/DDBJ databases">
        <title>Pseudomonas dajingensis sp. nov., isolated from the profound head ulcers of farmed Murray cod (Maccullochella peelii peelii).</title>
        <authorList>
            <person name="Liu Y."/>
        </authorList>
    </citation>
    <scope>NUCLEOTIDE SEQUENCE [LARGE SCALE GENOMIC DNA]</scope>
    <source>
        <strain evidence="1 2">MC042</strain>
    </source>
</reference>
<accession>A0A7X1PKI7</accession>
<dbReference type="EMBL" id="WHUV01000001">
    <property type="protein sequence ID" value="MQA53442.1"/>
    <property type="molecule type" value="Genomic_DNA"/>
</dbReference>
<dbReference type="Proteomes" id="UP000486534">
    <property type="component" value="Unassembled WGS sequence"/>
</dbReference>
<protein>
    <recommendedName>
        <fullName evidence="3">DUF3301 domain-containing protein</fullName>
    </recommendedName>
</protein>
<organism evidence="1 2">
    <name type="scientific">Pseudomonas piscis</name>
    <dbReference type="NCBI Taxonomy" id="2614538"/>
    <lineage>
        <taxon>Bacteria</taxon>
        <taxon>Pseudomonadati</taxon>
        <taxon>Pseudomonadota</taxon>
        <taxon>Gammaproteobacteria</taxon>
        <taxon>Pseudomonadales</taxon>
        <taxon>Pseudomonadaceae</taxon>
        <taxon>Pseudomonas</taxon>
    </lineage>
</organism>
<evidence type="ECO:0008006" key="3">
    <source>
        <dbReference type="Google" id="ProtNLM"/>
    </source>
</evidence>
<name>A0A7X1PKI7_9PSED</name>
<comment type="caution">
    <text evidence="1">The sequence shown here is derived from an EMBL/GenBank/DDBJ whole genome shotgun (WGS) entry which is preliminary data.</text>
</comment>
<evidence type="ECO:0000313" key="1">
    <source>
        <dbReference type="EMBL" id="MQA53442.1"/>
    </source>
</evidence>
<gene>
    <name evidence="1" type="ORF">GDH07_08970</name>
</gene>
<evidence type="ECO:0000313" key="2">
    <source>
        <dbReference type="Proteomes" id="UP000486534"/>
    </source>
</evidence>
<dbReference type="RefSeq" id="WP_152897158.1">
    <property type="nucleotide sequence ID" value="NZ_JAOSLT010000001.1"/>
</dbReference>
<proteinExistence type="predicted"/>
<dbReference type="AlphaFoldDB" id="A0A7X1PKI7"/>